<protein>
    <submittedName>
        <fullName evidence="1">Uncharacterized protein</fullName>
    </submittedName>
</protein>
<keyword evidence="2" id="KW-1185">Reference proteome</keyword>
<dbReference type="EMBL" id="JBICRM010000061">
    <property type="protein sequence ID" value="MFG1710933.1"/>
    <property type="molecule type" value="Genomic_DNA"/>
</dbReference>
<comment type="caution">
    <text evidence="1">The sequence shown here is derived from an EMBL/GenBank/DDBJ whole genome shotgun (WGS) entry which is preliminary data.</text>
</comment>
<dbReference type="RefSeq" id="WP_393177223.1">
    <property type="nucleotide sequence ID" value="NZ_JBICRM010000061.1"/>
</dbReference>
<proteinExistence type="predicted"/>
<reference evidence="1 2" key="1">
    <citation type="submission" date="2024-10" db="EMBL/GenBank/DDBJ databases">
        <authorList>
            <person name="Topkara A.R."/>
            <person name="Saygin H."/>
        </authorList>
    </citation>
    <scope>NUCLEOTIDE SEQUENCE [LARGE SCALE GENOMIC DNA]</scope>
    <source>
        <strain evidence="1 2">M3C6</strain>
    </source>
</reference>
<dbReference type="Proteomes" id="UP001603978">
    <property type="component" value="Unassembled WGS sequence"/>
</dbReference>
<gene>
    <name evidence="1" type="ORF">ACFLIM_48015</name>
</gene>
<name>A0ABW7AXZ1_9ACTN</name>
<sequence length="49" mass="5300">MVAQSRRLKAISRELNLDYYAMGPSWTGHGLLGQVLKDALLAGGEAGQR</sequence>
<evidence type="ECO:0000313" key="1">
    <source>
        <dbReference type="EMBL" id="MFG1710933.1"/>
    </source>
</evidence>
<organism evidence="1 2">
    <name type="scientific">Nonomuraea marmarensis</name>
    <dbReference type="NCBI Taxonomy" id="3351344"/>
    <lineage>
        <taxon>Bacteria</taxon>
        <taxon>Bacillati</taxon>
        <taxon>Actinomycetota</taxon>
        <taxon>Actinomycetes</taxon>
        <taxon>Streptosporangiales</taxon>
        <taxon>Streptosporangiaceae</taxon>
        <taxon>Nonomuraea</taxon>
    </lineage>
</organism>
<evidence type="ECO:0000313" key="2">
    <source>
        <dbReference type="Proteomes" id="UP001603978"/>
    </source>
</evidence>
<accession>A0ABW7AXZ1</accession>